<keyword evidence="1" id="KW-0812">Transmembrane</keyword>
<name>X0VIA5_9ZZZZ</name>
<organism evidence="2">
    <name type="scientific">marine sediment metagenome</name>
    <dbReference type="NCBI Taxonomy" id="412755"/>
    <lineage>
        <taxon>unclassified sequences</taxon>
        <taxon>metagenomes</taxon>
        <taxon>ecological metagenomes</taxon>
    </lineage>
</organism>
<protein>
    <submittedName>
        <fullName evidence="2">Uncharacterized protein</fullName>
    </submittedName>
</protein>
<comment type="caution">
    <text evidence="2">The sequence shown here is derived from an EMBL/GenBank/DDBJ whole genome shotgun (WGS) entry which is preliminary data.</text>
</comment>
<keyword evidence="1" id="KW-1133">Transmembrane helix</keyword>
<dbReference type="AlphaFoldDB" id="X0VIA5"/>
<sequence>MDMIGAILLAVIGVVIGFLLGALVFTLRRESSPQPDSQKSVLSDSQEDLRIWREGKDEQLVIEMEGATYRRESDLDSEQSRRLTRLINELRTFMGVLSTTPVQKPGAKTDSLPPVQAPAAQTDSLKPVVIQTAADENRTSRNPFQIFARSLRPLEKSGVDEPDKSIVAQIDEILQTNLETTPLVDQGIRLIEGPDQGMVIEVGLSRYTDIDEVPDAEIRGLIRQAVSEWESRAAE</sequence>
<keyword evidence="1" id="KW-0472">Membrane</keyword>
<evidence type="ECO:0000313" key="2">
    <source>
        <dbReference type="EMBL" id="GAG12228.1"/>
    </source>
</evidence>
<reference evidence="2" key="1">
    <citation type="journal article" date="2014" name="Front. Microbiol.">
        <title>High frequency of phylogenetically diverse reductive dehalogenase-homologous genes in deep subseafloor sedimentary metagenomes.</title>
        <authorList>
            <person name="Kawai M."/>
            <person name="Futagami T."/>
            <person name="Toyoda A."/>
            <person name="Takaki Y."/>
            <person name="Nishi S."/>
            <person name="Hori S."/>
            <person name="Arai W."/>
            <person name="Tsubouchi T."/>
            <person name="Morono Y."/>
            <person name="Uchiyama I."/>
            <person name="Ito T."/>
            <person name="Fujiyama A."/>
            <person name="Inagaki F."/>
            <person name="Takami H."/>
        </authorList>
    </citation>
    <scope>NUCLEOTIDE SEQUENCE</scope>
    <source>
        <strain evidence="2">Expedition CK06-06</strain>
    </source>
</reference>
<accession>X0VIA5</accession>
<proteinExistence type="predicted"/>
<gene>
    <name evidence="2" type="ORF">S01H1_43154</name>
</gene>
<feature type="transmembrane region" description="Helical" evidence="1">
    <location>
        <begin position="6"/>
        <end position="27"/>
    </location>
</feature>
<dbReference type="EMBL" id="BARS01027473">
    <property type="protein sequence ID" value="GAG12228.1"/>
    <property type="molecule type" value="Genomic_DNA"/>
</dbReference>
<evidence type="ECO:0000256" key="1">
    <source>
        <dbReference type="SAM" id="Phobius"/>
    </source>
</evidence>